<sequence length="77" mass="8944">MESQHLINTALGLGFSVLGWFARELWSAVKELKSDLSKLREDLPKTYVAKDDYRDDLNEIKNMLGKIFDKLDNKQDK</sequence>
<reference evidence="1" key="1">
    <citation type="submission" date="2020-04" db="EMBL/GenBank/DDBJ databases">
        <authorList>
            <person name="Chiriac C."/>
            <person name="Salcher M."/>
            <person name="Ghai R."/>
            <person name="Kavagutti S V."/>
        </authorList>
    </citation>
    <scope>NUCLEOTIDE SEQUENCE</scope>
</reference>
<protein>
    <submittedName>
        <fullName evidence="1">Uncharacterized protein</fullName>
    </submittedName>
</protein>
<evidence type="ECO:0000313" key="1">
    <source>
        <dbReference type="EMBL" id="CAB4133168.1"/>
    </source>
</evidence>
<gene>
    <name evidence="1" type="ORF">UFOVP252_66</name>
</gene>
<name>A0A6J5LER4_9CAUD</name>
<accession>A0A6J5LER4</accession>
<organism evidence="1">
    <name type="scientific">uncultured Caudovirales phage</name>
    <dbReference type="NCBI Taxonomy" id="2100421"/>
    <lineage>
        <taxon>Viruses</taxon>
        <taxon>Duplodnaviria</taxon>
        <taxon>Heunggongvirae</taxon>
        <taxon>Uroviricota</taxon>
        <taxon>Caudoviricetes</taxon>
        <taxon>Peduoviridae</taxon>
        <taxon>Maltschvirus</taxon>
        <taxon>Maltschvirus maltsch</taxon>
    </lineage>
</organism>
<dbReference type="EMBL" id="LR796273">
    <property type="protein sequence ID" value="CAB4133168.1"/>
    <property type="molecule type" value="Genomic_DNA"/>
</dbReference>
<proteinExistence type="predicted"/>